<evidence type="ECO:0000313" key="3">
    <source>
        <dbReference type="Proteomes" id="UP000545507"/>
    </source>
</evidence>
<organism evidence="2 3">
    <name type="scientific">Hydrogenophaga aromaticivorans</name>
    <dbReference type="NCBI Taxonomy" id="2610898"/>
    <lineage>
        <taxon>Bacteria</taxon>
        <taxon>Pseudomonadati</taxon>
        <taxon>Pseudomonadota</taxon>
        <taxon>Betaproteobacteria</taxon>
        <taxon>Burkholderiales</taxon>
        <taxon>Comamonadaceae</taxon>
        <taxon>Hydrogenophaga</taxon>
    </lineage>
</organism>
<dbReference type="EMBL" id="VYGV01000011">
    <property type="protein sequence ID" value="NWF46141.1"/>
    <property type="molecule type" value="Genomic_DNA"/>
</dbReference>
<proteinExistence type="predicted"/>
<reference evidence="2 3" key="1">
    <citation type="submission" date="2019-09" db="EMBL/GenBank/DDBJ databases">
        <title>Hydrogenophaga aromatica sp. nov., isolated from a para-xylene-degrading enrichment culture.</title>
        <authorList>
            <person name="Tancsics A."/>
            <person name="Banerjee S."/>
        </authorList>
    </citation>
    <scope>NUCLEOTIDE SEQUENCE [LARGE SCALE GENOMIC DNA]</scope>
    <source>
        <strain evidence="2 3">D2P1</strain>
    </source>
</reference>
<accession>A0A7Y8KYB9</accession>
<dbReference type="RefSeq" id="WP_177136046.1">
    <property type="nucleotide sequence ID" value="NZ_VYGV01000011.1"/>
</dbReference>
<name>A0A7Y8KYB9_9BURK</name>
<sequence>MKSEVSKVKQENLANDLFVIIFATLTFVVIAPLVVLKFIWRFSAPVFFKFAKASGAGLIGIFKS</sequence>
<evidence type="ECO:0000313" key="2">
    <source>
        <dbReference type="EMBL" id="NWF46141.1"/>
    </source>
</evidence>
<keyword evidence="3" id="KW-1185">Reference proteome</keyword>
<protein>
    <submittedName>
        <fullName evidence="2">Uncharacterized protein</fullName>
    </submittedName>
</protein>
<keyword evidence="1" id="KW-0472">Membrane</keyword>
<dbReference type="Proteomes" id="UP000545507">
    <property type="component" value="Unassembled WGS sequence"/>
</dbReference>
<evidence type="ECO:0000256" key="1">
    <source>
        <dbReference type="SAM" id="Phobius"/>
    </source>
</evidence>
<comment type="caution">
    <text evidence="2">The sequence shown here is derived from an EMBL/GenBank/DDBJ whole genome shotgun (WGS) entry which is preliminary data.</text>
</comment>
<gene>
    <name evidence="2" type="ORF">F3K02_12885</name>
</gene>
<keyword evidence="1" id="KW-1133">Transmembrane helix</keyword>
<keyword evidence="1" id="KW-0812">Transmembrane</keyword>
<dbReference type="AlphaFoldDB" id="A0A7Y8KYB9"/>
<feature type="transmembrane region" description="Helical" evidence="1">
    <location>
        <begin position="17"/>
        <end position="40"/>
    </location>
</feature>